<feature type="transmembrane region" description="Helical" evidence="5">
    <location>
        <begin position="323"/>
        <end position="347"/>
    </location>
</feature>
<dbReference type="InterPro" id="IPR045979">
    <property type="entry name" value="DUF5935"/>
</dbReference>
<comment type="caution">
    <text evidence="8">The sequence shown here is derived from an EMBL/GenBank/DDBJ whole genome shotgun (WGS) entry which is preliminary data.</text>
</comment>
<evidence type="ECO:0000256" key="3">
    <source>
        <dbReference type="ARBA" id="ARBA00022989"/>
    </source>
</evidence>
<evidence type="ECO:0000313" key="8">
    <source>
        <dbReference type="EMBL" id="MBB5203997.1"/>
    </source>
</evidence>
<keyword evidence="4 5" id="KW-0472">Membrane</keyword>
<dbReference type="RefSeq" id="WP_138856997.1">
    <property type="nucleotide sequence ID" value="NZ_CP040709.1"/>
</dbReference>
<evidence type="ECO:0000256" key="5">
    <source>
        <dbReference type="SAM" id="Phobius"/>
    </source>
</evidence>
<keyword evidence="8" id="KW-0436">Ligase</keyword>
<organism evidence="8 9">
    <name type="scientific">Inhella inkyongensis</name>
    <dbReference type="NCBI Taxonomy" id="392593"/>
    <lineage>
        <taxon>Bacteria</taxon>
        <taxon>Pseudomonadati</taxon>
        <taxon>Pseudomonadota</taxon>
        <taxon>Betaproteobacteria</taxon>
        <taxon>Burkholderiales</taxon>
        <taxon>Sphaerotilaceae</taxon>
        <taxon>Inhella</taxon>
    </lineage>
</organism>
<reference evidence="8 9" key="1">
    <citation type="submission" date="2020-08" db="EMBL/GenBank/DDBJ databases">
        <title>Genomic Encyclopedia of Type Strains, Phase IV (KMG-IV): sequencing the most valuable type-strain genomes for metagenomic binning, comparative biology and taxonomic classification.</title>
        <authorList>
            <person name="Goeker M."/>
        </authorList>
    </citation>
    <scope>NUCLEOTIDE SEQUENCE [LARGE SCALE GENOMIC DNA]</scope>
    <source>
        <strain evidence="8 9">DSM 23958</strain>
    </source>
</reference>
<evidence type="ECO:0000259" key="6">
    <source>
        <dbReference type="Pfam" id="PF04932"/>
    </source>
</evidence>
<dbReference type="GO" id="GO:0016020">
    <property type="term" value="C:membrane"/>
    <property type="evidence" value="ECO:0007669"/>
    <property type="project" value="UniProtKB-SubCell"/>
</dbReference>
<name>A0A840RZ01_9BURK</name>
<gene>
    <name evidence="8" type="ORF">HNQ51_001290</name>
</gene>
<evidence type="ECO:0000259" key="7">
    <source>
        <dbReference type="Pfam" id="PF19358"/>
    </source>
</evidence>
<sequence>MRDIVMVALFGLACFWALRRPWISVMLWAWLGLMNPHRLTFGFAYSLPFAQLAAVLVLVLFLQPKNRHGFPDVSTAKWMVAFYGWCCVSSVFSFNEPSMVLEDWVKVTKIQLMLFITLSMMRGRQQVHAMVWLIAISIGFYGIKGGIFTIARGGSSMVMGPTGSFIEGTNHIALAMMMVVPLMYYLIQQTESRWIRLGLWGAMGLNTLAVLGTTSRGALLAVLVMCTLLGLKSKRRVATLAVLAIGLILMVIFMPDSWTNKMGTIQSHEDHSAQSRLYTWKMIWNLALHNPFTGGGYSVTANPETWHRYAVTEWAKAYSPHSIYFQALAEHGFVGLALYIGIGVSTWRLCSRIVKQAVGPELEWANLLARMVQVAVAGFAVGGLFVNLVNFDLPYYFVALAILTQLAVQQQLKDAAARPLPTQSPAPQRPAPFRP</sequence>
<dbReference type="InterPro" id="IPR007016">
    <property type="entry name" value="O-antigen_ligase-rel_domated"/>
</dbReference>
<protein>
    <submittedName>
        <fullName evidence="8">Putative O-glycosylation ligase (Exosortase A-associated)</fullName>
    </submittedName>
</protein>
<dbReference type="Pfam" id="PF19358">
    <property type="entry name" value="DUF5935"/>
    <property type="match status" value="1"/>
</dbReference>
<dbReference type="InterPro" id="IPR051533">
    <property type="entry name" value="WaaL-like"/>
</dbReference>
<dbReference type="PANTHER" id="PTHR37422:SF13">
    <property type="entry name" value="LIPOPOLYSACCHARIDE BIOSYNTHESIS PROTEIN PA4999-RELATED"/>
    <property type="match status" value="1"/>
</dbReference>
<feature type="domain" description="O-antigen ligase-related" evidence="6">
    <location>
        <begin position="203"/>
        <end position="340"/>
    </location>
</feature>
<comment type="subcellular location">
    <subcellularLocation>
        <location evidence="1">Membrane</location>
        <topology evidence="1">Multi-pass membrane protein</topology>
    </subcellularLocation>
</comment>
<keyword evidence="9" id="KW-1185">Reference proteome</keyword>
<dbReference type="OrthoDB" id="9772644at2"/>
<dbReference type="AlphaFoldDB" id="A0A840RZ01"/>
<feature type="transmembrane region" description="Helical" evidence="5">
    <location>
        <begin position="171"/>
        <end position="187"/>
    </location>
</feature>
<dbReference type="InterPro" id="IPR017528">
    <property type="entry name" value="CHP03097O-antigen_lig-rel"/>
</dbReference>
<dbReference type="PANTHER" id="PTHR37422">
    <property type="entry name" value="TEICHURONIC ACID BIOSYNTHESIS PROTEIN TUAE"/>
    <property type="match status" value="1"/>
</dbReference>
<evidence type="ECO:0000256" key="4">
    <source>
        <dbReference type="ARBA" id="ARBA00023136"/>
    </source>
</evidence>
<proteinExistence type="predicted"/>
<evidence type="ECO:0000256" key="2">
    <source>
        <dbReference type="ARBA" id="ARBA00022692"/>
    </source>
</evidence>
<feature type="transmembrane region" description="Helical" evidence="5">
    <location>
        <begin position="367"/>
        <end position="387"/>
    </location>
</feature>
<dbReference type="EMBL" id="JACHHO010000001">
    <property type="protein sequence ID" value="MBB5203997.1"/>
    <property type="molecule type" value="Genomic_DNA"/>
</dbReference>
<feature type="transmembrane region" description="Helical" evidence="5">
    <location>
        <begin position="237"/>
        <end position="254"/>
    </location>
</feature>
<keyword evidence="2 5" id="KW-0812">Transmembrane</keyword>
<evidence type="ECO:0000313" key="9">
    <source>
        <dbReference type="Proteomes" id="UP000554837"/>
    </source>
</evidence>
<keyword evidence="3 5" id="KW-1133">Transmembrane helix</keyword>
<dbReference type="GO" id="GO:0016874">
    <property type="term" value="F:ligase activity"/>
    <property type="evidence" value="ECO:0007669"/>
    <property type="project" value="UniProtKB-KW"/>
</dbReference>
<feature type="transmembrane region" description="Helical" evidence="5">
    <location>
        <begin position="129"/>
        <end position="151"/>
    </location>
</feature>
<accession>A0A840RZ01</accession>
<feature type="domain" description="DUF5935" evidence="7">
    <location>
        <begin position="1"/>
        <end position="189"/>
    </location>
</feature>
<evidence type="ECO:0000256" key="1">
    <source>
        <dbReference type="ARBA" id="ARBA00004141"/>
    </source>
</evidence>
<dbReference type="NCBIfam" id="TIGR03097">
    <property type="entry name" value="PEP_O_lig_1"/>
    <property type="match status" value="1"/>
</dbReference>
<dbReference type="Proteomes" id="UP000554837">
    <property type="component" value="Unassembled WGS sequence"/>
</dbReference>
<feature type="transmembrane region" description="Helical" evidence="5">
    <location>
        <begin position="43"/>
        <end position="63"/>
    </location>
</feature>
<dbReference type="Pfam" id="PF04932">
    <property type="entry name" value="Wzy_C"/>
    <property type="match status" value="1"/>
</dbReference>